<sequence>MTLARGPCLHHTFCFIHRDTSSPNSSPA</sequence>
<reference evidence="1" key="2">
    <citation type="journal article" date="2015" name="Fish Shellfish Immunol.">
        <title>Early steps in the European eel (Anguilla anguilla)-Vibrio vulnificus interaction in the gills: Role of the RtxA13 toxin.</title>
        <authorList>
            <person name="Callol A."/>
            <person name="Pajuelo D."/>
            <person name="Ebbesson L."/>
            <person name="Teles M."/>
            <person name="MacKenzie S."/>
            <person name="Amaro C."/>
        </authorList>
    </citation>
    <scope>NUCLEOTIDE SEQUENCE</scope>
</reference>
<protein>
    <submittedName>
        <fullName evidence="1">Uncharacterized protein</fullName>
    </submittedName>
</protein>
<reference evidence="1" key="1">
    <citation type="submission" date="2014-11" db="EMBL/GenBank/DDBJ databases">
        <authorList>
            <person name="Amaro Gonzalez C."/>
        </authorList>
    </citation>
    <scope>NUCLEOTIDE SEQUENCE</scope>
</reference>
<name>A0A0E9VDZ9_ANGAN</name>
<dbReference type="AlphaFoldDB" id="A0A0E9VDZ9"/>
<organism evidence="1">
    <name type="scientific">Anguilla anguilla</name>
    <name type="common">European freshwater eel</name>
    <name type="synonym">Muraena anguilla</name>
    <dbReference type="NCBI Taxonomy" id="7936"/>
    <lineage>
        <taxon>Eukaryota</taxon>
        <taxon>Metazoa</taxon>
        <taxon>Chordata</taxon>
        <taxon>Craniata</taxon>
        <taxon>Vertebrata</taxon>
        <taxon>Euteleostomi</taxon>
        <taxon>Actinopterygii</taxon>
        <taxon>Neopterygii</taxon>
        <taxon>Teleostei</taxon>
        <taxon>Anguilliformes</taxon>
        <taxon>Anguillidae</taxon>
        <taxon>Anguilla</taxon>
    </lineage>
</organism>
<accession>A0A0E9VDZ9</accession>
<evidence type="ECO:0000313" key="1">
    <source>
        <dbReference type="EMBL" id="JAH76267.1"/>
    </source>
</evidence>
<proteinExistence type="predicted"/>
<dbReference type="EMBL" id="GBXM01032310">
    <property type="protein sequence ID" value="JAH76267.1"/>
    <property type="molecule type" value="Transcribed_RNA"/>
</dbReference>